<dbReference type="Proteomes" id="UP000325780">
    <property type="component" value="Unassembled WGS sequence"/>
</dbReference>
<dbReference type="AlphaFoldDB" id="A0A5N6TNM7"/>
<accession>A0A5N6TNM7</accession>
<sequence length="341" mass="37186">MSRLPTPTPAPTYSADRTPIKAAHLANRATAAAPHPHQIKAVQPRSPATRADDDAVRIPLTTAWAADHRCYDIYIWVKYGFMSFHPLYELQIDSGAQCVSPEARIQYILNVGVGSESSEISYNRPTVELSPVVCPKDFTTAHTSIANPTSTAVTCCPTGYSYGKDYPHCTAVKATGTITYYTSIPSKSSWALRTGYLTKNTPVYAHPVTGWAINEPTTSANHSSTRHMANVTTTPSPAAAGQGAGIPTGGIVGIVLGVVAFVMIIVPAILFRHKLSKNYLRPLCARRKRPQRTEFDSLEPLEYEQEQPRPPYPEHSTLWPSAYGLGEFAAQPRQPPVELEA</sequence>
<name>A0A5N6TNM7_ASPAV</name>
<feature type="region of interest" description="Disordered" evidence="1">
    <location>
        <begin position="295"/>
        <end position="316"/>
    </location>
</feature>
<feature type="transmembrane region" description="Helical" evidence="2">
    <location>
        <begin position="251"/>
        <end position="271"/>
    </location>
</feature>
<evidence type="ECO:0000256" key="2">
    <source>
        <dbReference type="SAM" id="Phobius"/>
    </source>
</evidence>
<keyword evidence="2" id="KW-1133">Transmembrane helix</keyword>
<gene>
    <name evidence="3" type="ORF">BDV25DRAFT_142250</name>
</gene>
<keyword evidence="4" id="KW-1185">Reference proteome</keyword>
<proteinExistence type="predicted"/>
<keyword evidence="2" id="KW-0472">Membrane</keyword>
<reference evidence="3 4" key="1">
    <citation type="submission" date="2019-04" db="EMBL/GenBank/DDBJ databases">
        <title>Friends and foes A comparative genomics study of 23 Aspergillus species from section Flavi.</title>
        <authorList>
            <consortium name="DOE Joint Genome Institute"/>
            <person name="Kjaerbolling I."/>
            <person name="Vesth T."/>
            <person name="Frisvad J.C."/>
            <person name="Nybo J.L."/>
            <person name="Theobald S."/>
            <person name="Kildgaard S."/>
            <person name="Isbrandt T."/>
            <person name="Kuo A."/>
            <person name="Sato A."/>
            <person name="Lyhne E.K."/>
            <person name="Kogle M.E."/>
            <person name="Wiebenga A."/>
            <person name="Kun R.S."/>
            <person name="Lubbers R.J."/>
            <person name="Makela M.R."/>
            <person name="Barry K."/>
            <person name="Chovatia M."/>
            <person name="Clum A."/>
            <person name="Daum C."/>
            <person name="Haridas S."/>
            <person name="He G."/>
            <person name="LaButti K."/>
            <person name="Lipzen A."/>
            <person name="Mondo S."/>
            <person name="Riley R."/>
            <person name="Salamov A."/>
            <person name="Simmons B.A."/>
            <person name="Magnuson J.K."/>
            <person name="Henrissat B."/>
            <person name="Mortensen U.H."/>
            <person name="Larsen T.O."/>
            <person name="Devries R.P."/>
            <person name="Grigoriev I.V."/>
            <person name="Machida M."/>
            <person name="Baker S.E."/>
            <person name="Andersen M.R."/>
        </authorList>
    </citation>
    <scope>NUCLEOTIDE SEQUENCE [LARGE SCALE GENOMIC DNA]</scope>
    <source>
        <strain evidence="3 4">IBT 18842</strain>
    </source>
</reference>
<evidence type="ECO:0000313" key="4">
    <source>
        <dbReference type="Proteomes" id="UP000325780"/>
    </source>
</evidence>
<feature type="compositionally biased region" description="Acidic residues" evidence="1">
    <location>
        <begin position="296"/>
        <end position="305"/>
    </location>
</feature>
<evidence type="ECO:0000313" key="3">
    <source>
        <dbReference type="EMBL" id="KAE8147973.1"/>
    </source>
</evidence>
<evidence type="ECO:0000256" key="1">
    <source>
        <dbReference type="SAM" id="MobiDB-lite"/>
    </source>
</evidence>
<keyword evidence="2" id="KW-0812">Transmembrane</keyword>
<dbReference type="EMBL" id="ML742182">
    <property type="protein sequence ID" value="KAE8147973.1"/>
    <property type="molecule type" value="Genomic_DNA"/>
</dbReference>
<organism evidence="3 4">
    <name type="scientific">Aspergillus avenaceus</name>
    <dbReference type="NCBI Taxonomy" id="36643"/>
    <lineage>
        <taxon>Eukaryota</taxon>
        <taxon>Fungi</taxon>
        <taxon>Dikarya</taxon>
        <taxon>Ascomycota</taxon>
        <taxon>Pezizomycotina</taxon>
        <taxon>Eurotiomycetes</taxon>
        <taxon>Eurotiomycetidae</taxon>
        <taxon>Eurotiales</taxon>
        <taxon>Aspergillaceae</taxon>
        <taxon>Aspergillus</taxon>
        <taxon>Aspergillus subgen. Circumdati</taxon>
    </lineage>
</organism>
<protein>
    <submittedName>
        <fullName evidence="3">Uncharacterized protein</fullName>
    </submittedName>
</protein>
<feature type="region of interest" description="Disordered" evidence="1">
    <location>
        <begin position="30"/>
        <end position="53"/>
    </location>
</feature>